<feature type="domain" description="HTH cro/C1-type" evidence="4">
    <location>
        <begin position="138"/>
        <end position="192"/>
    </location>
</feature>
<dbReference type="SMART" id="SM00530">
    <property type="entry name" value="HTH_XRE"/>
    <property type="match status" value="1"/>
</dbReference>
<dbReference type="Proteomes" id="UP000220914">
    <property type="component" value="Unassembled WGS sequence"/>
</dbReference>
<feature type="compositionally biased region" description="Polar residues" evidence="2">
    <location>
        <begin position="10"/>
        <end position="21"/>
    </location>
</feature>
<dbReference type="Pfam" id="PF01381">
    <property type="entry name" value="HTH_3"/>
    <property type="match status" value="1"/>
</dbReference>
<evidence type="ECO:0000259" key="3">
    <source>
        <dbReference type="PROSITE" id="PS50937"/>
    </source>
</evidence>
<reference evidence="5 6" key="1">
    <citation type="submission" date="2017-10" db="EMBL/GenBank/DDBJ databases">
        <title>The new phylogeny of genus Mycobacterium.</title>
        <authorList>
            <person name="Tortoli E."/>
            <person name="Trovato A."/>
            <person name="Cirillo D.M."/>
        </authorList>
    </citation>
    <scope>NUCLEOTIDE SEQUENCE [LARGE SCALE GENOMIC DNA]</scope>
    <source>
        <strain evidence="5 6">CCUG37673</strain>
    </source>
</reference>
<dbReference type="SUPFAM" id="SSF46955">
    <property type="entry name" value="Putative DNA-binding domain"/>
    <property type="match status" value="1"/>
</dbReference>
<dbReference type="GO" id="GO:0003700">
    <property type="term" value="F:DNA-binding transcription factor activity"/>
    <property type="evidence" value="ECO:0007669"/>
    <property type="project" value="TreeGrafter"/>
</dbReference>
<dbReference type="EMBL" id="PDCP01000091">
    <property type="protein sequence ID" value="PEG33807.1"/>
    <property type="molecule type" value="Genomic_DNA"/>
</dbReference>
<name>A0A2A7MQL8_MYCAG</name>
<gene>
    <name evidence="5" type="ORF">CQY20_28750</name>
</gene>
<evidence type="ECO:0000259" key="4">
    <source>
        <dbReference type="PROSITE" id="PS50943"/>
    </source>
</evidence>
<dbReference type="InterPro" id="IPR009061">
    <property type="entry name" value="DNA-bd_dom_put_sf"/>
</dbReference>
<dbReference type="SUPFAM" id="SSF47413">
    <property type="entry name" value="lambda repressor-like DNA-binding domains"/>
    <property type="match status" value="1"/>
</dbReference>
<protein>
    <recommendedName>
        <fullName evidence="7">MerR family transcriptional regulator</fullName>
    </recommendedName>
</protein>
<feature type="region of interest" description="Disordered" evidence="2">
    <location>
        <begin position="111"/>
        <end position="133"/>
    </location>
</feature>
<dbReference type="Pfam" id="PF13411">
    <property type="entry name" value="MerR_1"/>
    <property type="match status" value="1"/>
</dbReference>
<dbReference type="InterPro" id="IPR010982">
    <property type="entry name" value="Lambda_DNA-bd_dom_sf"/>
</dbReference>
<sequence length="311" mass="33470">MLAGQDGGLVTSSAPGSERSTPSPPPSGSVDTSSRLGCSDVNGQGLYIQQAAKLVGATPDQLRKWEQQRLITPARTQSGYRTYTIEDIERMRRIQSLMAAGVNAAGVRRLLDESGQPSPNGSPSQPAPAHARGVGNTIRDLRREHKLTLRDLSARTGLSASYISALERGTAAPSIASLQKIAAVFDTNVLGLMNESYDAPNLLVRADARRIIQGERGVRIEDMSTSGTNLEPLLFTFEPGCGSDGAISHEGEEFLFVMCGQLHLRLDNSDDYFLDPGDSMSFRSERPHAFGNASSDGPPTVVLWINTPRTF</sequence>
<evidence type="ECO:0000313" key="5">
    <source>
        <dbReference type="EMBL" id="PEG33807.1"/>
    </source>
</evidence>
<evidence type="ECO:0000256" key="1">
    <source>
        <dbReference type="ARBA" id="ARBA00023125"/>
    </source>
</evidence>
<evidence type="ECO:0008006" key="7">
    <source>
        <dbReference type="Google" id="ProtNLM"/>
    </source>
</evidence>
<dbReference type="PROSITE" id="PS50943">
    <property type="entry name" value="HTH_CROC1"/>
    <property type="match status" value="1"/>
</dbReference>
<dbReference type="Pfam" id="PF07883">
    <property type="entry name" value="Cupin_2"/>
    <property type="match status" value="1"/>
</dbReference>
<dbReference type="PROSITE" id="PS50937">
    <property type="entry name" value="HTH_MERR_2"/>
    <property type="match status" value="1"/>
</dbReference>
<comment type="caution">
    <text evidence="5">The sequence shown here is derived from an EMBL/GenBank/DDBJ whole genome shotgun (WGS) entry which is preliminary data.</text>
</comment>
<dbReference type="CDD" id="cd02209">
    <property type="entry name" value="cupin_XRE_C"/>
    <property type="match status" value="1"/>
</dbReference>
<dbReference type="InterPro" id="IPR000551">
    <property type="entry name" value="MerR-type_HTH_dom"/>
</dbReference>
<dbReference type="GO" id="GO:0003677">
    <property type="term" value="F:DNA binding"/>
    <property type="evidence" value="ECO:0007669"/>
    <property type="project" value="UniProtKB-KW"/>
</dbReference>
<dbReference type="CDD" id="cd00093">
    <property type="entry name" value="HTH_XRE"/>
    <property type="match status" value="1"/>
</dbReference>
<dbReference type="SUPFAM" id="SSF51182">
    <property type="entry name" value="RmlC-like cupins"/>
    <property type="match status" value="1"/>
</dbReference>
<feature type="compositionally biased region" description="Low complexity" evidence="2">
    <location>
        <begin position="114"/>
        <end position="129"/>
    </location>
</feature>
<keyword evidence="1" id="KW-0238">DNA-binding</keyword>
<evidence type="ECO:0000313" key="6">
    <source>
        <dbReference type="Proteomes" id="UP000220914"/>
    </source>
</evidence>
<dbReference type="InterPro" id="IPR013096">
    <property type="entry name" value="Cupin_2"/>
</dbReference>
<dbReference type="CDD" id="cd00592">
    <property type="entry name" value="HTH_MerR-like"/>
    <property type="match status" value="1"/>
</dbReference>
<dbReference type="Gene3D" id="1.10.260.40">
    <property type="entry name" value="lambda repressor-like DNA-binding domains"/>
    <property type="match status" value="1"/>
</dbReference>
<dbReference type="PANTHER" id="PTHR46797:SF1">
    <property type="entry name" value="METHYLPHOSPHONATE SYNTHASE"/>
    <property type="match status" value="1"/>
</dbReference>
<organism evidence="5 6">
    <name type="scientific">Mycolicibacterium agri</name>
    <name type="common">Mycobacterium agri</name>
    <dbReference type="NCBI Taxonomy" id="36811"/>
    <lineage>
        <taxon>Bacteria</taxon>
        <taxon>Bacillati</taxon>
        <taxon>Actinomycetota</taxon>
        <taxon>Actinomycetes</taxon>
        <taxon>Mycobacteriales</taxon>
        <taxon>Mycobacteriaceae</taxon>
        <taxon>Mycolicibacterium</taxon>
    </lineage>
</organism>
<keyword evidence="6" id="KW-1185">Reference proteome</keyword>
<dbReference type="SMART" id="SM00422">
    <property type="entry name" value="HTH_MERR"/>
    <property type="match status" value="1"/>
</dbReference>
<dbReference type="InterPro" id="IPR014710">
    <property type="entry name" value="RmlC-like_jellyroll"/>
</dbReference>
<dbReference type="InterPro" id="IPR011051">
    <property type="entry name" value="RmlC_Cupin_sf"/>
</dbReference>
<proteinExistence type="predicted"/>
<feature type="domain" description="HTH merR-type" evidence="3">
    <location>
        <begin position="45"/>
        <end position="113"/>
    </location>
</feature>
<dbReference type="InterPro" id="IPR050807">
    <property type="entry name" value="TransReg_Diox_bact_type"/>
</dbReference>
<dbReference type="Gene3D" id="1.10.1660.10">
    <property type="match status" value="1"/>
</dbReference>
<dbReference type="PANTHER" id="PTHR46797">
    <property type="entry name" value="HTH-TYPE TRANSCRIPTIONAL REGULATOR"/>
    <property type="match status" value="1"/>
</dbReference>
<evidence type="ECO:0000256" key="2">
    <source>
        <dbReference type="SAM" id="MobiDB-lite"/>
    </source>
</evidence>
<dbReference type="InterPro" id="IPR001387">
    <property type="entry name" value="Cro/C1-type_HTH"/>
</dbReference>
<dbReference type="Gene3D" id="2.60.120.10">
    <property type="entry name" value="Jelly Rolls"/>
    <property type="match status" value="1"/>
</dbReference>
<accession>A0A2A7MQL8</accession>
<feature type="region of interest" description="Disordered" evidence="2">
    <location>
        <begin position="1"/>
        <end position="36"/>
    </location>
</feature>
<dbReference type="AlphaFoldDB" id="A0A2A7MQL8"/>
<dbReference type="GO" id="GO:0005829">
    <property type="term" value="C:cytosol"/>
    <property type="evidence" value="ECO:0007669"/>
    <property type="project" value="TreeGrafter"/>
</dbReference>